<dbReference type="InterPro" id="IPR015500">
    <property type="entry name" value="Peptidase_S8_subtilisin-rel"/>
</dbReference>
<evidence type="ECO:0000256" key="4">
    <source>
        <dbReference type="ARBA" id="ARBA00022825"/>
    </source>
</evidence>
<evidence type="ECO:0000256" key="2">
    <source>
        <dbReference type="ARBA" id="ARBA00022670"/>
    </source>
</evidence>
<feature type="domain" description="PatG C-terminal" evidence="8">
    <location>
        <begin position="515"/>
        <end position="629"/>
    </location>
</feature>
<dbReference type="GO" id="GO:0004252">
    <property type="term" value="F:serine-type endopeptidase activity"/>
    <property type="evidence" value="ECO:0007669"/>
    <property type="project" value="UniProtKB-UniRule"/>
</dbReference>
<sequence length="632" mass="69338">MDVQNKEKNECLASPIHKLQTFGKHGDGIKIAIIDGGIDPLHPELHNVQITSELNKKSQCTTHGTAVCSLICGHNIGIAKSVNILSLPVFYEDTEGQIHGCSERKIANAIRQAVKFGSDVINISGAGLSVNGRGTDELRKAVSLCEKAGIIIIAAVGNEGVNSESLPGSLPYVIAVGACDRNGIPAAFNNYGIKLRKKMLLASGVGLPVAANLNQYNLASGSSFSAPVVSAVSALILNSFHQIPKPQRGYAVKKALFESASLLVQPQKTISPIHRLNLAALAAYVEQFTNHQPKRGKPSMDEKIDIHHNDENEVISDTIDTGQEVLSSDDIDASSKSVLALPKIEDSASNNHVHNPATIVSQSNSDPRTAKHKEKVFLIGTIGYDFGTEARLDYFSQVMGNQGMPFDPVEMATHLNKEGNTEQSNALIWTLKIDGIPVYAIEPDNQFAVLQYARLVEFIHDQETEGVERVSIAGTITGEVRLFNGHVVPTISPVLRGMFNWKSKDLSHLVIGNESKDEPQRKALTNFLHRIYYELRNRGSEPNERAINYAATNAYQMKEIFDDAFSENLFLNKISAEESPVSRPDSDCWDVILEFFNPKERLTAARKLFRYTVDVSDIIPVTIGHLRSWHAY</sequence>
<name>A0A853I349_9GAMM</name>
<dbReference type="SUPFAM" id="SSF52743">
    <property type="entry name" value="Subtilisin-like"/>
    <property type="match status" value="1"/>
</dbReference>
<dbReference type="PANTHER" id="PTHR43806:SF11">
    <property type="entry name" value="CEREVISIN-RELATED"/>
    <property type="match status" value="1"/>
</dbReference>
<reference evidence="9 10" key="1">
    <citation type="submission" date="2020-07" db="EMBL/GenBank/DDBJ databases">
        <title>Endozoicomonas sp. nov., isolated from sediment.</title>
        <authorList>
            <person name="Gu T."/>
        </authorList>
    </citation>
    <scope>NUCLEOTIDE SEQUENCE [LARGE SCALE GENOMIC DNA]</scope>
    <source>
        <strain evidence="9 10">SM1973</strain>
    </source>
</reference>
<feature type="active site" description="Charge relay system" evidence="5">
    <location>
        <position position="223"/>
    </location>
</feature>
<dbReference type="InterPro" id="IPR036852">
    <property type="entry name" value="Peptidase_S8/S53_dom_sf"/>
</dbReference>
<protein>
    <submittedName>
        <fullName evidence="9">PatA/PatG family cyanobactin maturation protease</fullName>
    </submittedName>
</protein>
<dbReference type="Proteomes" id="UP000569732">
    <property type="component" value="Unassembled WGS sequence"/>
</dbReference>
<keyword evidence="4 5" id="KW-0720">Serine protease</keyword>
<dbReference type="RefSeq" id="WP_180567160.1">
    <property type="nucleotide sequence ID" value="NZ_JACCKB010000003.1"/>
</dbReference>
<dbReference type="InterPro" id="IPR000209">
    <property type="entry name" value="Peptidase_S8/S53_dom"/>
</dbReference>
<keyword evidence="3 5" id="KW-0378">Hydrolase</keyword>
<dbReference type="InterPro" id="IPR040636">
    <property type="entry name" value="PatG_C"/>
</dbReference>
<evidence type="ECO:0000259" key="8">
    <source>
        <dbReference type="Pfam" id="PF18065"/>
    </source>
</evidence>
<evidence type="ECO:0000256" key="5">
    <source>
        <dbReference type="PROSITE-ProRule" id="PRU01240"/>
    </source>
</evidence>
<evidence type="ECO:0000259" key="7">
    <source>
        <dbReference type="Pfam" id="PF18047"/>
    </source>
</evidence>
<feature type="active site" description="Charge relay system" evidence="5">
    <location>
        <position position="35"/>
    </location>
</feature>
<dbReference type="Gene3D" id="3.40.50.200">
    <property type="entry name" value="Peptidase S8/S53 domain"/>
    <property type="match status" value="1"/>
</dbReference>
<dbReference type="Pfam" id="PF18047">
    <property type="entry name" value="PatG_D"/>
    <property type="match status" value="1"/>
</dbReference>
<dbReference type="GO" id="GO:0006508">
    <property type="term" value="P:proteolysis"/>
    <property type="evidence" value="ECO:0007669"/>
    <property type="project" value="UniProtKB-KW"/>
</dbReference>
<dbReference type="Pfam" id="PF00082">
    <property type="entry name" value="Peptidase_S8"/>
    <property type="match status" value="1"/>
</dbReference>
<dbReference type="InterPro" id="IPR050131">
    <property type="entry name" value="Peptidase_S8_subtilisin-like"/>
</dbReference>
<dbReference type="EMBL" id="JACCKB010000003">
    <property type="protein sequence ID" value="NYZ65138.1"/>
    <property type="molecule type" value="Genomic_DNA"/>
</dbReference>
<evidence type="ECO:0000256" key="1">
    <source>
        <dbReference type="ARBA" id="ARBA00011073"/>
    </source>
</evidence>
<comment type="caution">
    <text evidence="9">The sequence shown here is derived from an EMBL/GenBank/DDBJ whole genome shotgun (WGS) entry which is preliminary data.</text>
</comment>
<evidence type="ECO:0000313" key="9">
    <source>
        <dbReference type="EMBL" id="NYZ65138.1"/>
    </source>
</evidence>
<dbReference type="NCBIfam" id="TIGR03895">
    <property type="entry name" value="protease_PatA"/>
    <property type="match status" value="1"/>
</dbReference>
<dbReference type="InterPro" id="IPR023830">
    <property type="entry name" value="Peptidase_S8A_PatG"/>
</dbReference>
<dbReference type="PROSITE" id="PS51892">
    <property type="entry name" value="SUBTILASE"/>
    <property type="match status" value="1"/>
</dbReference>
<dbReference type="PANTHER" id="PTHR43806">
    <property type="entry name" value="PEPTIDASE S8"/>
    <property type="match status" value="1"/>
</dbReference>
<proteinExistence type="inferred from homology"/>
<accession>A0A853I349</accession>
<feature type="domain" description="PatG" evidence="7">
    <location>
        <begin position="375"/>
        <end position="474"/>
    </location>
</feature>
<evidence type="ECO:0000313" key="10">
    <source>
        <dbReference type="Proteomes" id="UP000569732"/>
    </source>
</evidence>
<feature type="domain" description="Peptidase S8/S53" evidence="6">
    <location>
        <begin position="26"/>
        <end position="260"/>
    </location>
</feature>
<evidence type="ECO:0000256" key="3">
    <source>
        <dbReference type="ARBA" id="ARBA00022801"/>
    </source>
</evidence>
<dbReference type="InterPro" id="IPR040483">
    <property type="entry name" value="PatG_dom"/>
</dbReference>
<feature type="active site" description="Charge relay system" evidence="5">
    <location>
        <position position="63"/>
    </location>
</feature>
<keyword evidence="2 5" id="KW-0645">Protease</keyword>
<gene>
    <name evidence="9" type="ORF">H0A36_03895</name>
</gene>
<organism evidence="9 10">
    <name type="scientific">Spartinivicinus marinus</name>
    <dbReference type="NCBI Taxonomy" id="2994442"/>
    <lineage>
        <taxon>Bacteria</taxon>
        <taxon>Pseudomonadati</taxon>
        <taxon>Pseudomonadota</taxon>
        <taxon>Gammaproteobacteria</taxon>
        <taxon>Oceanospirillales</taxon>
        <taxon>Zooshikellaceae</taxon>
        <taxon>Spartinivicinus</taxon>
    </lineage>
</organism>
<evidence type="ECO:0000259" key="6">
    <source>
        <dbReference type="Pfam" id="PF00082"/>
    </source>
</evidence>
<dbReference type="AlphaFoldDB" id="A0A853I349"/>
<comment type="similarity">
    <text evidence="1 5">Belongs to the peptidase S8 family.</text>
</comment>
<dbReference type="PRINTS" id="PR00723">
    <property type="entry name" value="SUBTILISIN"/>
</dbReference>
<dbReference type="Pfam" id="PF18065">
    <property type="entry name" value="PatG_C"/>
    <property type="match status" value="1"/>
</dbReference>
<keyword evidence="10" id="KW-1185">Reference proteome</keyword>